<dbReference type="OrthoDB" id="7061261at2"/>
<feature type="region of interest" description="Disordered" evidence="3">
    <location>
        <begin position="1"/>
        <end position="22"/>
    </location>
</feature>
<dbReference type="AlphaFoldDB" id="A0A3N4UQ11"/>
<dbReference type="EC" id="3.1.4.58" evidence="2"/>
<evidence type="ECO:0000313" key="5">
    <source>
        <dbReference type="Proteomes" id="UP000272193"/>
    </source>
</evidence>
<dbReference type="GO" id="GO:0004113">
    <property type="term" value="F:2',3'-cyclic-nucleotide 3'-phosphodiesterase activity"/>
    <property type="evidence" value="ECO:0007669"/>
    <property type="project" value="InterPro"/>
</dbReference>
<dbReference type="Proteomes" id="UP000272193">
    <property type="component" value="Unassembled WGS sequence"/>
</dbReference>
<comment type="function">
    <text evidence="2">Hydrolyzes RNA 2',3'-cyclic phosphodiester to an RNA 2'-phosphomonoester.</text>
</comment>
<dbReference type="Pfam" id="PF13563">
    <property type="entry name" value="2_5_RNA_ligase2"/>
    <property type="match status" value="1"/>
</dbReference>
<feature type="compositionally biased region" description="Pro residues" evidence="3">
    <location>
        <begin position="10"/>
        <end position="19"/>
    </location>
</feature>
<dbReference type="RefSeq" id="WP_124219945.1">
    <property type="nucleotide sequence ID" value="NZ_RKQL01000001.1"/>
</dbReference>
<comment type="similarity">
    <text evidence="2">Belongs to the 2H phosphoesterase superfamily. ThpR family.</text>
</comment>
<dbReference type="HAMAP" id="MF_01940">
    <property type="entry name" value="RNA_CPDase"/>
    <property type="match status" value="1"/>
</dbReference>
<protein>
    <recommendedName>
        <fullName evidence="2">RNA 2',3'-cyclic phosphodiesterase</fullName>
        <shortName evidence="2">RNA 2',3'-CPDase</shortName>
        <ecNumber evidence="2">3.1.4.58</ecNumber>
    </recommendedName>
</protein>
<dbReference type="PANTHER" id="PTHR35561">
    <property type="entry name" value="RNA 2',3'-CYCLIC PHOSPHODIESTERASE"/>
    <property type="match status" value="1"/>
</dbReference>
<feature type="active site" description="Proton acceptor" evidence="2">
    <location>
        <position position="141"/>
    </location>
</feature>
<sequence>MAAHARSDPSPVPPSPDTSPPTRRLFIALWPDGRTRSALRARQALGAWPRGVRLVDAAQLHLTLHYLGAVHESELPRWIRRLKVACTLFDLEGDRYALWPHGIAVWMPVAVPEGLLTLHQRLADRIVAAGHRVDPRPFQPHVTLARRAQAAALPPPRGARGVHWAVRGYALVESCSSAQGVFYRVLHRYRCTPP</sequence>
<comment type="caution">
    <text evidence="4">The sequence shown here is derived from an EMBL/GenBank/DDBJ whole genome shotgun (WGS) entry which is preliminary data.</text>
</comment>
<evidence type="ECO:0000256" key="2">
    <source>
        <dbReference type="HAMAP-Rule" id="MF_01940"/>
    </source>
</evidence>
<dbReference type="SUPFAM" id="SSF55144">
    <property type="entry name" value="LigT-like"/>
    <property type="match status" value="1"/>
</dbReference>
<dbReference type="InterPro" id="IPR004175">
    <property type="entry name" value="RNA_CPDase"/>
</dbReference>
<evidence type="ECO:0000313" key="4">
    <source>
        <dbReference type="EMBL" id="RPE72722.1"/>
    </source>
</evidence>
<keyword evidence="1 2" id="KW-0378">Hydrolase</keyword>
<feature type="short sequence motif" description="HXTX 1" evidence="2">
    <location>
        <begin position="61"/>
        <end position="64"/>
    </location>
</feature>
<evidence type="ECO:0000256" key="1">
    <source>
        <dbReference type="ARBA" id="ARBA00022801"/>
    </source>
</evidence>
<comment type="catalytic activity">
    <reaction evidence="2">
        <text>a 3'-end 2',3'-cyclophospho-ribonucleotide-RNA + H2O = a 3'-end 2'-phospho-ribonucleotide-RNA + H(+)</text>
        <dbReference type="Rhea" id="RHEA:11828"/>
        <dbReference type="Rhea" id="RHEA-COMP:10464"/>
        <dbReference type="Rhea" id="RHEA-COMP:17353"/>
        <dbReference type="ChEBI" id="CHEBI:15377"/>
        <dbReference type="ChEBI" id="CHEBI:15378"/>
        <dbReference type="ChEBI" id="CHEBI:83064"/>
        <dbReference type="ChEBI" id="CHEBI:173113"/>
        <dbReference type="EC" id="3.1.4.58"/>
    </reaction>
</comment>
<keyword evidence="5" id="KW-1185">Reference proteome</keyword>
<name>A0A3N4UQ11_9BURK</name>
<dbReference type="NCBIfam" id="TIGR02258">
    <property type="entry name" value="2_5_ligase"/>
    <property type="match status" value="1"/>
</dbReference>
<dbReference type="InterPro" id="IPR009097">
    <property type="entry name" value="Cyclic_Pdiesterase"/>
</dbReference>
<reference evidence="4 5" key="1">
    <citation type="submission" date="2018-11" db="EMBL/GenBank/DDBJ databases">
        <title>Genomic Encyclopedia of Type Strains, Phase IV (KMG-IV): sequencing the most valuable type-strain genomes for metagenomic binning, comparative biology and taxonomic classification.</title>
        <authorList>
            <person name="Goeker M."/>
        </authorList>
    </citation>
    <scope>NUCLEOTIDE SEQUENCE [LARGE SCALE GENOMIC DNA]</scope>
    <source>
        <strain evidence="4 5">DSM 101684</strain>
    </source>
</reference>
<proteinExistence type="inferred from homology"/>
<dbReference type="GO" id="GO:0016874">
    <property type="term" value="F:ligase activity"/>
    <property type="evidence" value="ECO:0007669"/>
    <property type="project" value="UniProtKB-KW"/>
</dbReference>
<dbReference type="PANTHER" id="PTHR35561:SF1">
    <property type="entry name" value="RNA 2',3'-CYCLIC PHOSPHODIESTERASE"/>
    <property type="match status" value="1"/>
</dbReference>
<dbReference type="Gene3D" id="3.90.1140.10">
    <property type="entry name" value="Cyclic phosphodiesterase"/>
    <property type="match status" value="1"/>
</dbReference>
<feature type="active site" description="Proton donor" evidence="2">
    <location>
        <position position="61"/>
    </location>
</feature>
<dbReference type="EMBL" id="RKQL01000001">
    <property type="protein sequence ID" value="RPE72722.1"/>
    <property type="molecule type" value="Genomic_DNA"/>
</dbReference>
<dbReference type="GO" id="GO:0008664">
    <property type="term" value="F:RNA 2',3'-cyclic 3'-phosphodiesterase activity"/>
    <property type="evidence" value="ECO:0007669"/>
    <property type="project" value="UniProtKB-EC"/>
</dbReference>
<evidence type="ECO:0000256" key="3">
    <source>
        <dbReference type="SAM" id="MobiDB-lite"/>
    </source>
</evidence>
<keyword evidence="4" id="KW-0436">Ligase</keyword>
<gene>
    <name evidence="4" type="ORF">EDC62_0424</name>
</gene>
<feature type="short sequence motif" description="HXTX 2" evidence="2">
    <location>
        <begin position="141"/>
        <end position="144"/>
    </location>
</feature>
<accession>A0A3N4UQ11</accession>
<organism evidence="4 5">
    <name type="scientific">Tibeticola sediminis</name>
    <dbReference type="NCBI Taxonomy" id="1917811"/>
    <lineage>
        <taxon>Bacteria</taxon>
        <taxon>Pseudomonadati</taxon>
        <taxon>Pseudomonadota</taxon>
        <taxon>Betaproteobacteria</taxon>
        <taxon>Burkholderiales</taxon>
        <taxon>Comamonadaceae</taxon>
        <taxon>Tibeticola</taxon>
    </lineage>
</organism>